<dbReference type="AlphaFoldDB" id="A0A1X2H2D9"/>
<accession>A0A1X2H2D9</accession>
<dbReference type="InParanoid" id="A0A1X2H2D9"/>
<protein>
    <submittedName>
        <fullName evidence="3">Uncharacterized protein</fullName>
    </submittedName>
</protein>
<name>A0A1X2H2D9_SYNRA</name>
<proteinExistence type="predicted"/>
<dbReference type="Proteomes" id="UP000242180">
    <property type="component" value="Unassembled WGS sequence"/>
</dbReference>
<keyword evidence="2" id="KW-0472">Membrane</keyword>
<dbReference type="EMBL" id="MCGN01000010">
    <property type="protein sequence ID" value="ORY91909.1"/>
    <property type="molecule type" value="Genomic_DNA"/>
</dbReference>
<keyword evidence="4" id="KW-1185">Reference proteome</keyword>
<evidence type="ECO:0000313" key="4">
    <source>
        <dbReference type="Proteomes" id="UP000242180"/>
    </source>
</evidence>
<keyword evidence="2" id="KW-0812">Transmembrane</keyword>
<feature type="region of interest" description="Disordered" evidence="1">
    <location>
        <begin position="1"/>
        <end position="61"/>
    </location>
</feature>
<sequence>MEPTERQTSHDSKEQEPSFRRRRSDATQVVIDTNVKPEEEETGQGQPANEKEKKGPPASWSRRLWNVVKPPPFVQFRKAIKMAIAILLALIMTLDDSCRNAIGAGALLTCVVIVFYFPSRTVGAVAEASLSKHVRRVSHTRACRMLSTVHLVL</sequence>
<evidence type="ECO:0000256" key="2">
    <source>
        <dbReference type="SAM" id="Phobius"/>
    </source>
</evidence>
<feature type="compositionally biased region" description="Basic and acidic residues" evidence="1">
    <location>
        <begin position="1"/>
        <end position="19"/>
    </location>
</feature>
<dbReference type="OrthoDB" id="2274698at2759"/>
<evidence type="ECO:0000256" key="1">
    <source>
        <dbReference type="SAM" id="MobiDB-lite"/>
    </source>
</evidence>
<evidence type="ECO:0000313" key="3">
    <source>
        <dbReference type="EMBL" id="ORY91909.1"/>
    </source>
</evidence>
<keyword evidence="2" id="KW-1133">Transmembrane helix</keyword>
<gene>
    <name evidence="3" type="ORF">BCR43DRAFT_497479</name>
</gene>
<dbReference type="STRING" id="13706.A0A1X2H2D9"/>
<feature type="transmembrane region" description="Helical" evidence="2">
    <location>
        <begin position="100"/>
        <end position="117"/>
    </location>
</feature>
<reference evidence="3 4" key="1">
    <citation type="submission" date="2016-07" db="EMBL/GenBank/DDBJ databases">
        <title>Pervasive Adenine N6-methylation of Active Genes in Fungi.</title>
        <authorList>
            <consortium name="DOE Joint Genome Institute"/>
            <person name="Mondo S.J."/>
            <person name="Dannebaum R.O."/>
            <person name="Kuo R.C."/>
            <person name="Labutti K."/>
            <person name="Haridas S."/>
            <person name="Kuo A."/>
            <person name="Salamov A."/>
            <person name="Ahrendt S.R."/>
            <person name="Lipzen A."/>
            <person name="Sullivan W."/>
            <person name="Andreopoulos W.B."/>
            <person name="Clum A."/>
            <person name="Lindquist E."/>
            <person name="Daum C."/>
            <person name="Ramamoorthy G.K."/>
            <person name="Gryganskyi A."/>
            <person name="Culley D."/>
            <person name="Magnuson J.K."/>
            <person name="James T.Y."/>
            <person name="O'Malley M.A."/>
            <person name="Stajich J.E."/>
            <person name="Spatafora J.W."/>
            <person name="Visel A."/>
            <person name="Grigoriev I.V."/>
        </authorList>
    </citation>
    <scope>NUCLEOTIDE SEQUENCE [LARGE SCALE GENOMIC DNA]</scope>
    <source>
        <strain evidence="3 4">NRRL 2496</strain>
    </source>
</reference>
<organism evidence="3 4">
    <name type="scientific">Syncephalastrum racemosum</name>
    <name type="common">Filamentous fungus</name>
    <dbReference type="NCBI Taxonomy" id="13706"/>
    <lineage>
        <taxon>Eukaryota</taxon>
        <taxon>Fungi</taxon>
        <taxon>Fungi incertae sedis</taxon>
        <taxon>Mucoromycota</taxon>
        <taxon>Mucoromycotina</taxon>
        <taxon>Mucoromycetes</taxon>
        <taxon>Mucorales</taxon>
        <taxon>Syncephalastraceae</taxon>
        <taxon>Syncephalastrum</taxon>
    </lineage>
</organism>
<comment type="caution">
    <text evidence="3">The sequence shown here is derived from an EMBL/GenBank/DDBJ whole genome shotgun (WGS) entry which is preliminary data.</text>
</comment>